<evidence type="ECO:0000313" key="2">
    <source>
        <dbReference type="Proteomes" id="UP000017048"/>
    </source>
</evidence>
<comment type="caution">
    <text evidence="1">The sequence shown here is derived from an EMBL/GenBank/DDBJ whole genome shotgun (WGS) entry which is preliminary data.</text>
</comment>
<gene>
    <name evidence="1" type="ORF">NCAST_01_00480</name>
</gene>
<dbReference type="RefSeq" id="WP_019046119.1">
    <property type="nucleotide sequence ID" value="NZ_BAFO02000001.1"/>
</dbReference>
<dbReference type="OrthoDB" id="4322177at2"/>
<dbReference type="GeneID" id="91516213"/>
<organism evidence="1 2">
    <name type="scientific">Nocardia asteroides NBRC 15531</name>
    <dbReference type="NCBI Taxonomy" id="1110697"/>
    <lineage>
        <taxon>Bacteria</taxon>
        <taxon>Bacillati</taxon>
        <taxon>Actinomycetota</taxon>
        <taxon>Actinomycetes</taxon>
        <taxon>Mycobacteriales</taxon>
        <taxon>Nocardiaceae</taxon>
        <taxon>Nocardia</taxon>
    </lineage>
</organism>
<evidence type="ECO:0008006" key="3">
    <source>
        <dbReference type="Google" id="ProtNLM"/>
    </source>
</evidence>
<proteinExistence type="predicted"/>
<accession>U5E4F1</accession>
<protein>
    <recommendedName>
        <fullName evidence="3">DUF4145 domain-containing protein</fullName>
    </recommendedName>
</protein>
<dbReference type="EMBL" id="BAFO02000001">
    <property type="protein sequence ID" value="GAD81480.1"/>
    <property type="molecule type" value="Genomic_DNA"/>
</dbReference>
<name>U5E4F1_NOCAS</name>
<dbReference type="Proteomes" id="UP000017048">
    <property type="component" value="Unassembled WGS sequence"/>
</dbReference>
<keyword evidence="2" id="KW-1185">Reference proteome</keyword>
<dbReference type="AlphaFoldDB" id="U5E4F1"/>
<evidence type="ECO:0000313" key="1">
    <source>
        <dbReference type="EMBL" id="GAD81480.1"/>
    </source>
</evidence>
<dbReference type="eggNOG" id="ENOG5033FXQ">
    <property type="taxonomic scope" value="Bacteria"/>
</dbReference>
<reference evidence="1 2" key="1">
    <citation type="journal article" date="2014" name="BMC Genomics">
        <title>Genome based analysis of type-I polyketide synthase and nonribosomal peptide synthetase gene clusters in seven strains of five representative Nocardia species.</title>
        <authorList>
            <person name="Komaki H."/>
            <person name="Ichikawa N."/>
            <person name="Hosoyama A."/>
            <person name="Takahashi-Nakaguchi A."/>
            <person name="Matsuzawa T."/>
            <person name="Suzuki K."/>
            <person name="Fujita N."/>
            <person name="Gonoi T."/>
        </authorList>
    </citation>
    <scope>NUCLEOTIDE SEQUENCE [LARGE SCALE GENOMIC DNA]</scope>
    <source>
        <strain evidence="1 2">NBRC 15531</strain>
    </source>
</reference>
<dbReference type="STRING" id="1824.SAMN05444423_111160"/>
<sequence>MTVLLTLASDQVAGRTPHTNRISAWLTRTALEEIIGDLLRARGIEPGRASGNARLSCLEVAYRDSPEVATQAQYAWARLSEACHHHAYQLSPTYQEVIHLLGIVQKLHERITSKSTHQQ</sequence>